<evidence type="ECO:0000256" key="1">
    <source>
        <dbReference type="ARBA" id="ARBA00004141"/>
    </source>
</evidence>
<evidence type="ECO:0000256" key="7">
    <source>
        <dbReference type="RuleBase" id="RU003346"/>
    </source>
</evidence>
<gene>
    <name evidence="10" type="ORF">H2204_005328</name>
</gene>
<dbReference type="InterPro" id="IPR005828">
    <property type="entry name" value="MFS_sugar_transport-like"/>
</dbReference>
<dbReference type="Pfam" id="PF00083">
    <property type="entry name" value="Sugar_tr"/>
    <property type="match status" value="1"/>
</dbReference>
<keyword evidence="3 7" id="KW-0813">Transport</keyword>
<dbReference type="Gene3D" id="1.20.1250.20">
    <property type="entry name" value="MFS general substrate transporter like domains"/>
    <property type="match status" value="1"/>
</dbReference>
<dbReference type="InterPro" id="IPR003663">
    <property type="entry name" value="Sugar/inositol_transpt"/>
</dbReference>
<dbReference type="GO" id="GO:0005351">
    <property type="term" value="F:carbohydrate:proton symporter activity"/>
    <property type="evidence" value="ECO:0007669"/>
    <property type="project" value="TreeGrafter"/>
</dbReference>
<dbReference type="InterPro" id="IPR050360">
    <property type="entry name" value="MFS_Sugar_Transporters"/>
</dbReference>
<feature type="transmembrane region" description="Helical" evidence="8">
    <location>
        <begin position="377"/>
        <end position="400"/>
    </location>
</feature>
<keyword evidence="5 8" id="KW-1133">Transmembrane helix</keyword>
<feature type="transmembrane region" description="Helical" evidence="8">
    <location>
        <begin position="446"/>
        <end position="465"/>
    </location>
</feature>
<evidence type="ECO:0000256" key="3">
    <source>
        <dbReference type="ARBA" id="ARBA00022448"/>
    </source>
</evidence>
<dbReference type="InterPro" id="IPR005829">
    <property type="entry name" value="Sugar_transporter_CS"/>
</dbReference>
<evidence type="ECO:0000256" key="4">
    <source>
        <dbReference type="ARBA" id="ARBA00022692"/>
    </source>
</evidence>
<evidence type="ECO:0000256" key="5">
    <source>
        <dbReference type="ARBA" id="ARBA00022989"/>
    </source>
</evidence>
<feature type="transmembrane region" description="Helical" evidence="8">
    <location>
        <begin position="162"/>
        <end position="184"/>
    </location>
</feature>
<feature type="transmembrane region" description="Helical" evidence="8">
    <location>
        <begin position="74"/>
        <end position="93"/>
    </location>
</feature>
<feature type="transmembrane region" description="Helical" evidence="8">
    <location>
        <begin position="283"/>
        <end position="303"/>
    </location>
</feature>
<dbReference type="PANTHER" id="PTHR48022">
    <property type="entry name" value="PLASTIDIC GLUCOSE TRANSPORTER 4"/>
    <property type="match status" value="1"/>
</dbReference>
<evidence type="ECO:0000256" key="2">
    <source>
        <dbReference type="ARBA" id="ARBA00010992"/>
    </source>
</evidence>
<dbReference type="GO" id="GO:0016020">
    <property type="term" value="C:membrane"/>
    <property type="evidence" value="ECO:0007669"/>
    <property type="project" value="UniProtKB-SubCell"/>
</dbReference>
<sequence>MASSSPTSISPDQHNAIYHLRHNWRLVLTAVLLSTGSFTFGYDGSVIGGVLNMLPFIEQFGSVTPEGPILTARTISIIVATPTAGSLIGFLINSTCADRFGRKKTMLGGCAISLVAAVLQTASYTVAMITVGRILTGISVFVLVGMAITFQNEISPAPLRGFLGGLSVVSIQTGALIAAGVNWATHGVLSSLSWRLPIGLQIIFPMLIALCTFFVADSPTAYLIKGQDAQAEESLRKVRRGYSDADIQEEMDNLKMQKSLRAAEKEVHWIDIFRGVDLRRTILATYAGVFVSLSGLIYATNYATIFLAQVGATNVYLLVFALNILTFAGAITGGILLDIIGRRPLALWSFTALLIIDIVIGALGFADASDSKVAKAIAGFSLMFGFFVSVGFGPLTYINTAELATARLRNKTNAYALLSNSLTSLTVTYVFPYITNADAGDLGAKVYLIFAGCMAVCLVFTFFCFPEVKGRTPAEVDEMFQDRLPARKFKGHLCVAGPENVELSAVTKAHELHDVEGAAQQVEAVDTKI</sequence>
<dbReference type="InterPro" id="IPR036259">
    <property type="entry name" value="MFS_trans_sf"/>
</dbReference>
<keyword evidence="11" id="KW-1185">Reference proteome</keyword>
<dbReference type="PANTHER" id="PTHR48022:SF27">
    <property type="entry name" value="MAJOR FACILITATOR SUPERFAMILY (MFS) PROFILE DOMAIN-CONTAINING PROTEIN"/>
    <property type="match status" value="1"/>
</dbReference>
<comment type="similarity">
    <text evidence="2 7">Belongs to the major facilitator superfamily. Sugar transporter (TC 2.A.1.1) family.</text>
</comment>
<organism evidence="10 11">
    <name type="scientific">Knufia peltigerae</name>
    <dbReference type="NCBI Taxonomy" id="1002370"/>
    <lineage>
        <taxon>Eukaryota</taxon>
        <taxon>Fungi</taxon>
        <taxon>Dikarya</taxon>
        <taxon>Ascomycota</taxon>
        <taxon>Pezizomycotina</taxon>
        <taxon>Eurotiomycetes</taxon>
        <taxon>Chaetothyriomycetidae</taxon>
        <taxon>Chaetothyriales</taxon>
        <taxon>Trichomeriaceae</taxon>
        <taxon>Knufia</taxon>
    </lineage>
</organism>
<comment type="subcellular location">
    <subcellularLocation>
        <location evidence="1">Membrane</location>
        <topology evidence="1">Multi-pass membrane protein</topology>
    </subcellularLocation>
</comment>
<dbReference type="EMBL" id="JAPDRN010000029">
    <property type="protein sequence ID" value="KAJ9636495.1"/>
    <property type="molecule type" value="Genomic_DNA"/>
</dbReference>
<keyword evidence="4 8" id="KW-0812">Transmembrane</keyword>
<name>A0AA38Y5Q6_9EURO</name>
<dbReference type="AlphaFoldDB" id="A0AA38Y5Q6"/>
<protein>
    <recommendedName>
        <fullName evidence="9">Major facilitator superfamily (MFS) profile domain-containing protein</fullName>
    </recommendedName>
</protein>
<feature type="domain" description="Major facilitator superfamily (MFS) profile" evidence="9">
    <location>
        <begin position="29"/>
        <end position="469"/>
    </location>
</feature>
<evidence type="ECO:0000259" key="9">
    <source>
        <dbReference type="PROSITE" id="PS50850"/>
    </source>
</evidence>
<feature type="transmembrane region" description="Helical" evidence="8">
    <location>
        <begin position="105"/>
        <end position="124"/>
    </location>
</feature>
<feature type="transmembrane region" description="Helical" evidence="8">
    <location>
        <begin position="196"/>
        <end position="216"/>
    </location>
</feature>
<feature type="transmembrane region" description="Helical" evidence="8">
    <location>
        <begin position="26"/>
        <end position="54"/>
    </location>
</feature>
<evidence type="ECO:0000313" key="11">
    <source>
        <dbReference type="Proteomes" id="UP001172681"/>
    </source>
</evidence>
<reference evidence="10" key="1">
    <citation type="submission" date="2022-10" db="EMBL/GenBank/DDBJ databases">
        <title>Culturing micro-colonial fungi from biological soil crusts in the Mojave desert and describing Neophaeococcomyces mojavensis, and introducing the new genera and species Taxawa tesnikishii.</title>
        <authorList>
            <person name="Kurbessoian T."/>
            <person name="Stajich J.E."/>
        </authorList>
    </citation>
    <scope>NUCLEOTIDE SEQUENCE</scope>
    <source>
        <strain evidence="10">TK_35</strain>
    </source>
</reference>
<dbReference type="FunFam" id="1.20.1250.20:FF:000078">
    <property type="entry name" value="MFS maltose transporter, putative"/>
    <property type="match status" value="1"/>
</dbReference>
<comment type="caution">
    <text evidence="10">The sequence shown here is derived from an EMBL/GenBank/DDBJ whole genome shotgun (WGS) entry which is preliminary data.</text>
</comment>
<dbReference type="PROSITE" id="PS50850">
    <property type="entry name" value="MFS"/>
    <property type="match status" value="1"/>
</dbReference>
<dbReference type="InterPro" id="IPR020846">
    <property type="entry name" value="MFS_dom"/>
</dbReference>
<feature type="transmembrane region" description="Helical" evidence="8">
    <location>
        <begin position="130"/>
        <end position="150"/>
    </location>
</feature>
<dbReference type="Proteomes" id="UP001172681">
    <property type="component" value="Unassembled WGS sequence"/>
</dbReference>
<accession>A0AA38Y5Q6</accession>
<proteinExistence type="inferred from homology"/>
<dbReference type="PROSITE" id="PS00216">
    <property type="entry name" value="SUGAR_TRANSPORT_1"/>
    <property type="match status" value="1"/>
</dbReference>
<evidence type="ECO:0000256" key="8">
    <source>
        <dbReference type="SAM" id="Phobius"/>
    </source>
</evidence>
<evidence type="ECO:0000256" key="6">
    <source>
        <dbReference type="ARBA" id="ARBA00023136"/>
    </source>
</evidence>
<feature type="transmembrane region" description="Helical" evidence="8">
    <location>
        <begin position="345"/>
        <end position="365"/>
    </location>
</feature>
<feature type="transmembrane region" description="Helical" evidence="8">
    <location>
        <begin position="315"/>
        <end position="338"/>
    </location>
</feature>
<evidence type="ECO:0000313" key="10">
    <source>
        <dbReference type="EMBL" id="KAJ9636495.1"/>
    </source>
</evidence>
<keyword evidence="6 8" id="KW-0472">Membrane</keyword>
<dbReference type="NCBIfam" id="TIGR00879">
    <property type="entry name" value="SP"/>
    <property type="match status" value="1"/>
</dbReference>
<dbReference type="SUPFAM" id="SSF103473">
    <property type="entry name" value="MFS general substrate transporter"/>
    <property type="match status" value="1"/>
</dbReference>
<feature type="transmembrane region" description="Helical" evidence="8">
    <location>
        <begin position="412"/>
        <end position="434"/>
    </location>
</feature>